<evidence type="ECO:0000259" key="5">
    <source>
        <dbReference type="PROSITE" id="PS50174"/>
    </source>
</evidence>
<feature type="compositionally biased region" description="Polar residues" evidence="4">
    <location>
        <begin position="84"/>
        <end position="95"/>
    </location>
</feature>
<dbReference type="PANTHER" id="PTHR15818">
    <property type="entry name" value="G PATCH AND KOW-CONTAINING"/>
    <property type="match status" value="1"/>
</dbReference>
<dbReference type="PROSITE" id="PS50174">
    <property type="entry name" value="G_PATCH"/>
    <property type="match status" value="1"/>
</dbReference>
<evidence type="ECO:0000256" key="1">
    <source>
        <dbReference type="ARBA" id="ARBA00004123"/>
    </source>
</evidence>
<accession>A0A9Q5N7F4</accession>
<dbReference type="GO" id="GO:0000398">
    <property type="term" value="P:mRNA splicing, via spliceosome"/>
    <property type="evidence" value="ECO:0007669"/>
    <property type="project" value="InterPro"/>
</dbReference>
<dbReference type="AlphaFoldDB" id="A0A9Q5N7F4"/>
<keyword evidence="7" id="KW-1185">Reference proteome</keyword>
<feature type="region of interest" description="Disordered" evidence="4">
    <location>
        <begin position="469"/>
        <end position="510"/>
    </location>
</feature>
<gene>
    <name evidence="6" type="ORF">A7U60_g2986</name>
</gene>
<evidence type="ECO:0000256" key="4">
    <source>
        <dbReference type="SAM" id="MobiDB-lite"/>
    </source>
</evidence>
<dbReference type="InterPro" id="IPR026822">
    <property type="entry name" value="Spp2/MOS2_G-patch"/>
</dbReference>
<name>A0A9Q5N7F4_SANBA</name>
<feature type="compositionally biased region" description="Basic and acidic residues" evidence="4">
    <location>
        <begin position="412"/>
        <end position="454"/>
    </location>
</feature>
<dbReference type="PANTHER" id="PTHR15818:SF2">
    <property type="entry name" value="G-PATCH DOMAIN AND KOW MOTIFS-CONTAINING PROTEIN"/>
    <property type="match status" value="1"/>
</dbReference>
<sequence length="510" mass="57486">MSSSIAFSRDLKLRQRKAERRSTQSRTPSSPVTTTMMSTSGAPSKVSFTVRRPTPVSRQGSSGPDTDGEGFKIPALPKRLMESGRSTPGSPLSNDRSSRPPSRIAEPDSSDEEEGVDEIVTGFNQFGVQRCVLLSRSYCPGPQLKVAHFTGTNRLNGKKKVEGPLVIPALANRDWREIARKRKAAEMFAPASGAAKTGADGSVGGLGTKDTINSRPQAIGLVKMEKKTRMDIDGDTTTLFEEVTTTEAVNAREETEDDKAIRAILARVNGEHDADSELSIDAIPVNSNDWTRPADETDAYRKDVVTRPDPATLDDYERVPVEQFGAALLRGMGWKPGQAASRTRTGPVEPYLPAARPALLGIGAKEREVVDDGSKSKKSARPERRYIPVVKKEREGSGRDSGSAPSSRRTSRSPDPDRRRADKSDRDKDRTRDRRRNDDRDRDSEYDRRRDRDREYDYKWSDRERGRDYDYDRKDRRMDGGKDYEKDRNRRRDDDRRREKTRDDRDRDRY</sequence>
<evidence type="ECO:0000313" key="6">
    <source>
        <dbReference type="EMBL" id="OCB89805.1"/>
    </source>
</evidence>
<reference evidence="6" key="1">
    <citation type="submission" date="2016-06" db="EMBL/GenBank/DDBJ databases">
        <title>Draft Genome sequence of the fungus Inonotus baumii.</title>
        <authorList>
            <person name="Zhu H."/>
            <person name="Lin W."/>
        </authorList>
    </citation>
    <scope>NUCLEOTIDE SEQUENCE</scope>
    <source>
        <strain evidence="6">821</strain>
    </source>
</reference>
<dbReference type="EMBL" id="LNZH02000148">
    <property type="protein sequence ID" value="OCB89805.1"/>
    <property type="molecule type" value="Genomic_DNA"/>
</dbReference>
<comment type="similarity">
    <text evidence="2">Belongs to the SPP2 family.</text>
</comment>
<comment type="caution">
    <text evidence="6">The sequence shown here is derived from an EMBL/GenBank/DDBJ whole genome shotgun (WGS) entry which is preliminary data.</text>
</comment>
<feature type="compositionally biased region" description="Acidic residues" evidence="4">
    <location>
        <begin position="108"/>
        <end position="117"/>
    </location>
</feature>
<feature type="compositionally biased region" description="Basic and acidic residues" evidence="4">
    <location>
        <begin position="364"/>
        <end position="398"/>
    </location>
</feature>
<organism evidence="6 7">
    <name type="scientific">Sanghuangporus baumii</name>
    <name type="common">Phellinus baumii</name>
    <dbReference type="NCBI Taxonomy" id="108892"/>
    <lineage>
        <taxon>Eukaryota</taxon>
        <taxon>Fungi</taxon>
        <taxon>Dikarya</taxon>
        <taxon>Basidiomycota</taxon>
        <taxon>Agaricomycotina</taxon>
        <taxon>Agaricomycetes</taxon>
        <taxon>Hymenochaetales</taxon>
        <taxon>Hymenochaetaceae</taxon>
        <taxon>Sanghuangporus</taxon>
    </lineage>
</organism>
<dbReference type="InterPro" id="IPR045166">
    <property type="entry name" value="Spp2-like"/>
</dbReference>
<feature type="region of interest" description="Disordered" evidence="4">
    <location>
        <begin position="1"/>
        <end position="118"/>
    </location>
</feature>
<feature type="domain" description="G-patch" evidence="5">
    <location>
        <begin position="321"/>
        <end position="367"/>
    </location>
</feature>
<comment type="subcellular location">
    <subcellularLocation>
        <location evidence="1">Nucleus</location>
    </subcellularLocation>
</comment>
<dbReference type="Pfam" id="PF12656">
    <property type="entry name" value="G-patch_2"/>
    <property type="match status" value="1"/>
</dbReference>
<feature type="compositionally biased region" description="Low complexity" evidence="4">
    <location>
        <begin position="24"/>
        <end position="40"/>
    </location>
</feature>
<dbReference type="GO" id="GO:0003676">
    <property type="term" value="F:nucleic acid binding"/>
    <property type="evidence" value="ECO:0007669"/>
    <property type="project" value="InterPro"/>
</dbReference>
<dbReference type="OrthoDB" id="5577072at2759"/>
<evidence type="ECO:0000313" key="7">
    <source>
        <dbReference type="Proteomes" id="UP000757232"/>
    </source>
</evidence>
<proteinExistence type="inferred from homology"/>
<dbReference type="GO" id="GO:0005681">
    <property type="term" value="C:spliceosomal complex"/>
    <property type="evidence" value="ECO:0007669"/>
    <property type="project" value="TreeGrafter"/>
</dbReference>
<evidence type="ECO:0000256" key="3">
    <source>
        <dbReference type="ARBA" id="ARBA00023242"/>
    </source>
</evidence>
<feature type="region of interest" description="Disordered" evidence="4">
    <location>
        <begin position="363"/>
        <end position="454"/>
    </location>
</feature>
<dbReference type="Proteomes" id="UP000757232">
    <property type="component" value="Unassembled WGS sequence"/>
</dbReference>
<evidence type="ECO:0000256" key="2">
    <source>
        <dbReference type="ARBA" id="ARBA00008576"/>
    </source>
</evidence>
<keyword evidence="3" id="KW-0539">Nucleus</keyword>
<dbReference type="InterPro" id="IPR000467">
    <property type="entry name" value="G_patch_dom"/>
</dbReference>
<protein>
    <recommendedName>
        <fullName evidence="5">G-patch domain-containing protein</fullName>
    </recommendedName>
</protein>